<dbReference type="PROSITE" id="PS50932">
    <property type="entry name" value="HTH_LACI_2"/>
    <property type="match status" value="1"/>
</dbReference>
<dbReference type="InterPro" id="IPR010982">
    <property type="entry name" value="Lambda_DNA-bd_dom_sf"/>
</dbReference>
<evidence type="ECO:0000256" key="2">
    <source>
        <dbReference type="ARBA" id="ARBA00023015"/>
    </source>
</evidence>
<dbReference type="CDD" id="cd06267">
    <property type="entry name" value="PBP1_LacI_sugar_binding-like"/>
    <property type="match status" value="1"/>
</dbReference>
<evidence type="ECO:0000313" key="7">
    <source>
        <dbReference type="Proteomes" id="UP000199006"/>
    </source>
</evidence>
<name>A0A1I4KE33_9FIRM</name>
<evidence type="ECO:0000256" key="4">
    <source>
        <dbReference type="ARBA" id="ARBA00023163"/>
    </source>
</evidence>
<keyword evidence="1" id="KW-0678">Repressor</keyword>
<dbReference type="CDD" id="cd01392">
    <property type="entry name" value="HTH_LacI"/>
    <property type="match status" value="1"/>
</dbReference>
<dbReference type="AlphaFoldDB" id="A0A1I4KE33"/>
<dbReference type="GO" id="GO:0003700">
    <property type="term" value="F:DNA-binding transcription factor activity"/>
    <property type="evidence" value="ECO:0007669"/>
    <property type="project" value="TreeGrafter"/>
</dbReference>
<dbReference type="InterPro" id="IPR028082">
    <property type="entry name" value="Peripla_BP_I"/>
</dbReference>
<gene>
    <name evidence="6" type="ORF">SAMN02983006_01978</name>
</gene>
<dbReference type="STRING" id="29563.SAMN02983006_01978"/>
<dbReference type="SUPFAM" id="SSF47413">
    <property type="entry name" value="lambda repressor-like DNA-binding domains"/>
    <property type="match status" value="1"/>
</dbReference>
<organism evidence="6 7">
    <name type="scientific">Halanaerobium salsuginis</name>
    <dbReference type="NCBI Taxonomy" id="29563"/>
    <lineage>
        <taxon>Bacteria</taxon>
        <taxon>Bacillati</taxon>
        <taxon>Bacillota</taxon>
        <taxon>Clostridia</taxon>
        <taxon>Halanaerobiales</taxon>
        <taxon>Halanaerobiaceae</taxon>
        <taxon>Halanaerobium</taxon>
    </lineage>
</organism>
<dbReference type="Pfam" id="PF00356">
    <property type="entry name" value="LacI"/>
    <property type="match status" value="1"/>
</dbReference>
<dbReference type="Pfam" id="PF13377">
    <property type="entry name" value="Peripla_BP_3"/>
    <property type="match status" value="1"/>
</dbReference>
<dbReference type="PROSITE" id="PS00356">
    <property type="entry name" value="HTH_LACI_1"/>
    <property type="match status" value="1"/>
</dbReference>
<proteinExistence type="predicted"/>
<dbReference type="Gene3D" id="1.10.260.40">
    <property type="entry name" value="lambda repressor-like DNA-binding domains"/>
    <property type="match status" value="1"/>
</dbReference>
<keyword evidence="7" id="KW-1185">Reference proteome</keyword>
<dbReference type="GO" id="GO:0000976">
    <property type="term" value="F:transcription cis-regulatory region binding"/>
    <property type="evidence" value="ECO:0007669"/>
    <property type="project" value="TreeGrafter"/>
</dbReference>
<evidence type="ECO:0000256" key="1">
    <source>
        <dbReference type="ARBA" id="ARBA00022491"/>
    </source>
</evidence>
<dbReference type="Gene3D" id="3.40.50.2300">
    <property type="match status" value="2"/>
</dbReference>
<dbReference type="InterPro" id="IPR046335">
    <property type="entry name" value="LacI/GalR-like_sensor"/>
</dbReference>
<protein>
    <submittedName>
        <fullName evidence="6">Transcriptional regulator, LacI family</fullName>
    </submittedName>
</protein>
<dbReference type="PRINTS" id="PR00036">
    <property type="entry name" value="HTHLACI"/>
</dbReference>
<dbReference type="EMBL" id="FOTI01000030">
    <property type="protein sequence ID" value="SFL76717.1"/>
    <property type="molecule type" value="Genomic_DNA"/>
</dbReference>
<evidence type="ECO:0000313" key="6">
    <source>
        <dbReference type="EMBL" id="SFL76717.1"/>
    </source>
</evidence>
<evidence type="ECO:0000256" key="3">
    <source>
        <dbReference type="ARBA" id="ARBA00023125"/>
    </source>
</evidence>
<keyword evidence="4" id="KW-0804">Transcription</keyword>
<dbReference type="RefSeq" id="WP_089862049.1">
    <property type="nucleotide sequence ID" value="NZ_FOTI01000030.1"/>
</dbReference>
<sequence length="337" mass="37914">MVTIKDVAEEAGVSIATVSSVINDSRPVAQATREKVLKVINEMGYKTNPVARALKVGNTKRILYIVPSIKNLVFAQFINQVQHSLIKKGYDLILLNNEARVDLTKSYLSIIHSSNIDGLIMTQTRSCGKLIVESCQQKKIPFVILFEPDIFKEESMVTSDEKTGMDQAVEYLISQGHHKIALLKVADSRNQNKRFHFFKEKLAESGLEFNNDWLITTAGHDEKAAYTAVTNYLQDKKPEFTALIGCNDFLTLGAIRAFRKYKLKIPAEISLIGYDDSIAEYLYPALTTVGLPKKKLAKKSVEILLNKIKQPDYQAEQNKFSQQLIIRDSVANLKKAK</sequence>
<accession>A0A1I4KE33</accession>
<reference evidence="6 7" key="1">
    <citation type="submission" date="2016-10" db="EMBL/GenBank/DDBJ databases">
        <authorList>
            <person name="de Groot N.N."/>
        </authorList>
    </citation>
    <scope>NUCLEOTIDE SEQUENCE [LARGE SCALE GENOMIC DNA]</scope>
    <source>
        <strain evidence="6 7">ATCC 51327</strain>
    </source>
</reference>
<dbReference type="SUPFAM" id="SSF53822">
    <property type="entry name" value="Periplasmic binding protein-like I"/>
    <property type="match status" value="1"/>
</dbReference>
<dbReference type="InterPro" id="IPR000843">
    <property type="entry name" value="HTH_LacI"/>
</dbReference>
<dbReference type="OrthoDB" id="308642at2"/>
<keyword evidence="3" id="KW-0238">DNA-binding</keyword>
<feature type="domain" description="HTH lacI-type" evidence="5">
    <location>
        <begin position="2"/>
        <end position="56"/>
    </location>
</feature>
<keyword evidence="2" id="KW-0805">Transcription regulation</keyword>
<dbReference type="PANTHER" id="PTHR30146">
    <property type="entry name" value="LACI-RELATED TRANSCRIPTIONAL REPRESSOR"/>
    <property type="match status" value="1"/>
</dbReference>
<dbReference type="Proteomes" id="UP000199006">
    <property type="component" value="Unassembled WGS sequence"/>
</dbReference>
<evidence type="ECO:0000259" key="5">
    <source>
        <dbReference type="PROSITE" id="PS50932"/>
    </source>
</evidence>
<dbReference type="PANTHER" id="PTHR30146:SF148">
    <property type="entry name" value="HTH-TYPE TRANSCRIPTIONAL REPRESSOR PURR-RELATED"/>
    <property type="match status" value="1"/>
</dbReference>
<dbReference type="SMART" id="SM00354">
    <property type="entry name" value="HTH_LACI"/>
    <property type="match status" value="1"/>
</dbReference>